<reference evidence="7" key="1">
    <citation type="submission" date="2021-01" db="EMBL/GenBank/DDBJ databases">
        <title>Whole genome shotgun sequence of Actinoplanes nipponensis NBRC 14063.</title>
        <authorList>
            <person name="Komaki H."/>
            <person name="Tamura T."/>
        </authorList>
    </citation>
    <scope>NUCLEOTIDE SEQUENCE</scope>
    <source>
        <strain evidence="7">NBRC 14063</strain>
    </source>
</reference>
<dbReference type="EMBL" id="BOMQ01000017">
    <property type="protein sequence ID" value="GIE47831.1"/>
    <property type="molecule type" value="Genomic_DNA"/>
</dbReference>
<keyword evidence="4 6" id="KW-1133">Transmembrane helix</keyword>
<evidence type="ECO:0008006" key="9">
    <source>
        <dbReference type="Google" id="ProtNLM"/>
    </source>
</evidence>
<keyword evidence="5 6" id="KW-0472">Membrane</keyword>
<evidence type="ECO:0000256" key="4">
    <source>
        <dbReference type="ARBA" id="ARBA00022989"/>
    </source>
</evidence>
<sequence length="509" mass="51289">MTAVAAPGPADTEVRRSTRSGAIGLVGAAVNGAFGFVLTTVIVRAFGADGSGALFSVIGLVTIAGAVCCFGADTGLMWAIPRRRLGPGGDAARLLPLAVLPTFGLALLVAGAGLLAAGPIARALLDDPDGAALIRLAAAGVPLVVATTVLLAAVRATRSVSAYVGVQFLLVPIARPVLMIAAVLAGGGVLLGFGGWLLPLAAALVLALLLVVRPLGLGSGASLRSGRADWRTFWGFALPRAASVAIDASSMWVGVLLTGALATQAEAGVFAAVGRYALAGLLIMQGLRVAVAPQLSRLLGADRRADAARVYRRTTLWIVLLSWPAYLILAVFAPAFLELFGREFRSGATPMAVLAVAMLVNVGVGLVQTVLLMSGNSRGHLLATVAGLLLNVVACLVLIPRHGALGAAVAWSLGIVCENVLAAVLARRALGERLFGRTLVLSAGAAVAATGAAAGTGVLLAGRGLPGLAVTLGLLAAAGLAALADRRVRAALKTIRTQLRPAPTQEVPS</sequence>
<dbReference type="GO" id="GO:0042910">
    <property type="term" value="F:xenobiotic transmembrane transporter activity"/>
    <property type="evidence" value="ECO:0007669"/>
    <property type="project" value="InterPro"/>
</dbReference>
<feature type="transmembrane region" description="Helical" evidence="6">
    <location>
        <begin position="316"/>
        <end position="337"/>
    </location>
</feature>
<dbReference type="PANTHER" id="PTHR30250">
    <property type="entry name" value="PST FAMILY PREDICTED COLANIC ACID TRANSPORTER"/>
    <property type="match status" value="1"/>
</dbReference>
<dbReference type="GO" id="GO:0015297">
    <property type="term" value="F:antiporter activity"/>
    <property type="evidence" value="ECO:0007669"/>
    <property type="project" value="InterPro"/>
</dbReference>
<keyword evidence="3 6" id="KW-0812">Transmembrane</keyword>
<feature type="transmembrane region" description="Helical" evidence="6">
    <location>
        <begin position="53"/>
        <end position="73"/>
    </location>
</feature>
<accession>A0A919JCF1</accession>
<dbReference type="Pfam" id="PF01554">
    <property type="entry name" value="MatE"/>
    <property type="match status" value="1"/>
</dbReference>
<dbReference type="InterPro" id="IPR050833">
    <property type="entry name" value="Poly_Biosynth_Transport"/>
</dbReference>
<evidence type="ECO:0000256" key="1">
    <source>
        <dbReference type="ARBA" id="ARBA00004651"/>
    </source>
</evidence>
<dbReference type="RefSeq" id="WP_203766090.1">
    <property type="nucleotide sequence ID" value="NZ_BOMQ01000017.1"/>
</dbReference>
<feature type="transmembrane region" description="Helical" evidence="6">
    <location>
        <begin position="166"/>
        <end position="187"/>
    </location>
</feature>
<dbReference type="InterPro" id="IPR002528">
    <property type="entry name" value="MATE_fam"/>
</dbReference>
<gene>
    <name evidence="7" type="ORF">Ani05nite_13650</name>
</gene>
<evidence type="ECO:0000256" key="6">
    <source>
        <dbReference type="SAM" id="Phobius"/>
    </source>
</evidence>
<evidence type="ECO:0000256" key="5">
    <source>
        <dbReference type="ARBA" id="ARBA00023136"/>
    </source>
</evidence>
<proteinExistence type="predicted"/>
<evidence type="ECO:0000256" key="3">
    <source>
        <dbReference type="ARBA" id="ARBA00022692"/>
    </source>
</evidence>
<dbReference type="Proteomes" id="UP000647172">
    <property type="component" value="Unassembled WGS sequence"/>
</dbReference>
<protein>
    <recommendedName>
        <fullName evidence="9">Membrane protein involved in the export of O-antigen and teichoic acid</fullName>
    </recommendedName>
</protein>
<dbReference type="AlphaFoldDB" id="A0A919JCF1"/>
<feature type="transmembrane region" description="Helical" evidence="6">
    <location>
        <begin position="349"/>
        <end position="373"/>
    </location>
</feature>
<feature type="transmembrane region" description="Helical" evidence="6">
    <location>
        <begin position="405"/>
        <end position="426"/>
    </location>
</feature>
<comment type="subcellular location">
    <subcellularLocation>
        <location evidence="1">Cell membrane</location>
        <topology evidence="1">Multi-pass membrane protein</topology>
    </subcellularLocation>
</comment>
<dbReference type="PANTHER" id="PTHR30250:SF27">
    <property type="entry name" value="POLYSACCHARIDE BIOSYNTHESIS PROTEIN"/>
    <property type="match status" value="1"/>
</dbReference>
<feature type="transmembrane region" description="Helical" evidence="6">
    <location>
        <begin position="94"/>
        <end position="120"/>
    </location>
</feature>
<keyword evidence="8" id="KW-1185">Reference proteome</keyword>
<organism evidence="7 8">
    <name type="scientific">Actinoplanes nipponensis</name>
    <dbReference type="NCBI Taxonomy" id="135950"/>
    <lineage>
        <taxon>Bacteria</taxon>
        <taxon>Bacillati</taxon>
        <taxon>Actinomycetota</taxon>
        <taxon>Actinomycetes</taxon>
        <taxon>Micromonosporales</taxon>
        <taxon>Micromonosporaceae</taxon>
        <taxon>Actinoplanes</taxon>
    </lineage>
</organism>
<feature type="transmembrane region" description="Helical" evidence="6">
    <location>
        <begin position="132"/>
        <end position="154"/>
    </location>
</feature>
<name>A0A919JCF1_9ACTN</name>
<dbReference type="GO" id="GO:0005886">
    <property type="term" value="C:plasma membrane"/>
    <property type="evidence" value="ECO:0007669"/>
    <property type="project" value="UniProtKB-SubCell"/>
</dbReference>
<evidence type="ECO:0000313" key="7">
    <source>
        <dbReference type="EMBL" id="GIE47831.1"/>
    </source>
</evidence>
<feature type="transmembrane region" description="Helical" evidence="6">
    <location>
        <begin position="467"/>
        <end position="484"/>
    </location>
</feature>
<feature type="transmembrane region" description="Helical" evidence="6">
    <location>
        <begin position="380"/>
        <end position="399"/>
    </location>
</feature>
<feature type="transmembrane region" description="Helical" evidence="6">
    <location>
        <begin position="193"/>
        <end position="212"/>
    </location>
</feature>
<comment type="caution">
    <text evidence="7">The sequence shown here is derived from an EMBL/GenBank/DDBJ whole genome shotgun (WGS) entry which is preliminary data.</text>
</comment>
<keyword evidence="2" id="KW-1003">Cell membrane</keyword>
<evidence type="ECO:0000313" key="8">
    <source>
        <dbReference type="Proteomes" id="UP000647172"/>
    </source>
</evidence>
<feature type="transmembrane region" description="Helical" evidence="6">
    <location>
        <begin position="438"/>
        <end position="461"/>
    </location>
</feature>
<evidence type="ECO:0000256" key="2">
    <source>
        <dbReference type="ARBA" id="ARBA00022475"/>
    </source>
</evidence>
<feature type="transmembrane region" description="Helical" evidence="6">
    <location>
        <begin position="22"/>
        <end position="47"/>
    </location>
</feature>